<dbReference type="InParanoid" id="A7RWC6"/>
<dbReference type="eggNOG" id="KOG0962">
    <property type="taxonomic scope" value="Eukaryota"/>
</dbReference>
<comment type="similarity">
    <text evidence="4">Belongs to the SMC family. RAD50 subfamily.</text>
</comment>
<proteinExistence type="inferred from homology"/>
<evidence type="ECO:0000313" key="11">
    <source>
        <dbReference type="EMBL" id="EDO44237.1"/>
    </source>
</evidence>
<protein>
    <recommendedName>
        <fullName evidence="10">Rad50/SbcC-type AAA domain-containing protein</fullName>
    </recommendedName>
</protein>
<dbReference type="Proteomes" id="UP000001593">
    <property type="component" value="Unassembled WGS sequence"/>
</dbReference>
<dbReference type="GO" id="GO:0046872">
    <property type="term" value="F:metal ion binding"/>
    <property type="evidence" value="ECO:0007669"/>
    <property type="project" value="UniProtKB-KW"/>
</dbReference>
<evidence type="ECO:0000256" key="2">
    <source>
        <dbReference type="ARBA" id="ARBA00004123"/>
    </source>
</evidence>
<sequence>MSSIEKMQVCGIRSYSHQERCVIEFQKPLTLIVGHNGAGKTVAGEQEVKGQIKLKFKDVTGNYVVVTRTLVAQQKGKKLETRTMDGVIMREVHGQRQSISSKCAEINREMISFLGVSKAVLETVIFCHQEESNW</sequence>
<dbReference type="FunFam" id="3.40.50.300:FF:003863">
    <property type="entry name" value="Predicted protein"/>
    <property type="match status" value="1"/>
</dbReference>
<evidence type="ECO:0000256" key="7">
    <source>
        <dbReference type="ARBA" id="ARBA00022833"/>
    </source>
</evidence>
<name>A7RWC6_NEMVE</name>
<dbReference type="GO" id="GO:0006302">
    <property type="term" value="P:double-strand break repair"/>
    <property type="evidence" value="ECO:0007669"/>
    <property type="project" value="InterPro"/>
</dbReference>
<dbReference type="OMA" id="EYLEHAM"/>
<dbReference type="PANTHER" id="PTHR18867:SF12">
    <property type="entry name" value="DNA REPAIR PROTEIN RAD50"/>
    <property type="match status" value="1"/>
</dbReference>
<evidence type="ECO:0000313" key="12">
    <source>
        <dbReference type="Proteomes" id="UP000001593"/>
    </source>
</evidence>
<evidence type="ECO:0000256" key="8">
    <source>
        <dbReference type="ARBA" id="ARBA00023242"/>
    </source>
</evidence>
<dbReference type="PhylomeDB" id="A7RWC6"/>
<keyword evidence="6" id="KW-0479">Metal-binding</keyword>
<evidence type="ECO:0000256" key="5">
    <source>
        <dbReference type="ARBA" id="ARBA00022454"/>
    </source>
</evidence>
<dbReference type="InterPro" id="IPR038729">
    <property type="entry name" value="Rad50/SbcC_AAA"/>
</dbReference>
<dbReference type="GO" id="GO:0016887">
    <property type="term" value="F:ATP hydrolysis activity"/>
    <property type="evidence" value="ECO:0007669"/>
    <property type="project" value="InterPro"/>
</dbReference>
<accession>A7RWC6</accession>
<comment type="cofactor">
    <cofactor evidence="1">
        <name>Zn(2+)</name>
        <dbReference type="ChEBI" id="CHEBI:29105"/>
    </cofactor>
</comment>
<evidence type="ECO:0000256" key="4">
    <source>
        <dbReference type="ARBA" id="ARBA00009439"/>
    </source>
</evidence>
<evidence type="ECO:0000256" key="1">
    <source>
        <dbReference type="ARBA" id="ARBA00001947"/>
    </source>
</evidence>
<comment type="subcellular location">
    <subcellularLocation>
        <location evidence="3">Chromosome</location>
    </subcellularLocation>
    <subcellularLocation>
        <location evidence="2">Nucleus</location>
    </subcellularLocation>
</comment>
<comment type="catalytic activity">
    <reaction evidence="9">
        <text>ATP + H2O = ADP + phosphate + H(+)</text>
        <dbReference type="Rhea" id="RHEA:13065"/>
        <dbReference type="ChEBI" id="CHEBI:15377"/>
        <dbReference type="ChEBI" id="CHEBI:15378"/>
        <dbReference type="ChEBI" id="CHEBI:30616"/>
        <dbReference type="ChEBI" id="CHEBI:43474"/>
        <dbReference type="ChEBI" id="CHEBI:456216"/>
    </reaction>
</comment>
<evidence type="ECO:0000259" key="10">
    <source>
        <dbReference type="Pfam" id="PF13476"/>
    </source>
</evidence>
<dbReference type="EMBL" id="DS469546">
    <property type="protein sequence ID" value="EDO44237.1"/>
    <property type="molecule type" value="Genomic_DNA"/>
</dbReference>
<dbReference type="PANTHER" id="PTHR18867">
    <property type="entry name" value="RAD50"/>
    <property type="match status" value="1"/>
</dbReference>
<feature type="domain" description="Rad50/SbcC-type AAA" evidence="10">
    <location>
        <begin position="6"/>
        <end position="41"/>
    </location>
</feature>
<dbReference type="AlphaFoldDB" id="A7RWC6"/>
<dbReference type="Pfam" id="PF13476">
    <property type="entry name" value="AAA_23"/>
    <property type="match status" value="1"/>
</dbReference>
<gene>
    <name evidence="11" type="ORF">NEMVEDRAFT_v1g95776</name>
</gene>
<evidence type="ECO:0000256" key="9">
    <source>
        <dbReference type="ARBA" id="ARBA00049360"/>
    </source>
</evidence>
<keyword evidence="7" id="KW-0862">Zinc</keyword>
<dbReference type="GO" id="GO:0005634">
    <property type="term" value="C:nucleus"/>
    <property type="evidence" value="ECO:0007669"/>
    <property type="project" value="UniProtKB-SubCell"/>
</dbReference>
<reference evidence="11 12" key="1">
    <citation type="journal article" date="2007" name="Science">
        <title>Sea anemone genome reveals ancestral eumetazoan gene repertoire and genomic organization.</title>
        <authorList>
            <person name="Putnam N.H."/>
            <person name="Srivastava M."/>
            <person name="Hellsten U."/>
            <person name="Dirks B."/>
            <person name="Chapman J."/>
            <person name="Salamov A."/>
            <person name="Terry A."/>
            <person name="Shapiro H."/>
            <person name="Lindquist E."/>
            <person name="Kapitonov V.V."/>
            <person name="Jurka J."/>
            <person name="Genikhovich G."/>
            <person name="Grigoriev I.V."/>
            <person name="Lucas S.M."/>
            <person name="Steele R.E."/>
            <person name="Finnerty J.R."/>
            <person name="Technau U."/>
            <person name="Martindale M.Q."/>
            <person name="Rokhsar D.S."/>
        </authorList>
    </citation>
    <scope>NUCLEOTIDE SEQUENCE [LARGE SCALE GENOMIC DNA]</scope>
    <source>
        <strain evidence="12">CH2 X CH6</strain>
    </source>
</reference>
<evidence type="ECO:0000256" key="6">
    <source>
        <dbReference type="ARBA" id="ARBA00022723"/>
    </source>
</evidence>
<dbReference type="HOGENOM" id="CLU_023590_0_1_1"/>
<keyword evidence="5" id="KW-0158">Chromosome</keyword>
<organism evidence="11 12">
    <name type="scientific">Nematostella vectensis</name>
    <name type="common">Starlet sea anemone</name>
    <dbReference type="NCBI Taxonomy" id="45351"/>
    <lineage>
        <taxon>Eukaryota</taxon>
        <taxon>Metazoa</taxon>
        <taxon>Cnidaria</taxon>
        <taxon>Anthozoa</taxon>
        <taxon>Hexacorallia</taxon>
        <taxon>Actiniaria</taxon>
        <taxon>Edwardsiidae</taxon>
        <taxon>Nematostella</taxon>
    </lineage>
</organism>
<dbReference type="GO" id="GO:0005694">
    <property type="term" value="C:chromosome"/>
    <property type="evidence" value="ECO:0007669"/>
    <property type="project" value="UniProtKB-SubCell"/>
</dbReference>
<dbReference type="InterPro" id="IPR027417">
    <property type="entry name" value="P-loop_NTPase"/>
</dbReference>
<keyword evidence="12" id="KW-1185">Reference proteome</keyword>
<keyword evidence="8" id="KW-0539">Nucleus</keyword>
<evidence type="ECO:0000256" key="3">
    <source>
        <dbReference type="ARBA" id="ARBA00004286"/>
    </source>
</evidence>
<dbReference type="Gene3D" id="3.40.50.300">
    <property type="entry name" value="P-loop containing nucleotide triphosphate hydrolases"/>
    <property type="match status" value="1"/>
</dbReference>
<dbReference type="STRING" id="45351.A7RWC6"/>